<evidence type="ECO:0000256" key="3">
    <source>
        <dbReference type="ARBA" id="ARBA00022448"/>
    </source>
</evidence>
<evidence type="ECO:0000256" key="4">
    <source>
        <dbReference type="ARBA" id="ARBA00022692"/>
    </source>
</evidence>
<evidence type="ECO:0008006" key="12">
    <source>
        <dbReference type="Google" id="ProtNLM"/>
    </source>
</evidence>
<keyword evidence="3" id="KW-0813">Transport</keyword>
<dbReference type="InterPro" id="IPR004692">
    <property type="entry name" value="SecG"/>
</dbReference>
<keyword evidence="8 9" id="KW-0472">Membrane</keyword>
<organism evidence="10 11">
    <name type="scientific">Streptococcus oralis ATCC 49296</name>
    <dbReference type="NCBI Taxonomy" id="888049"/>
    <lineage>
        <taxon>Bacteria</taxon>
        <taxon>Bacillati</taxon>
        <taxon>Bacillota</taxon>
        <taxon>Bacilli</taxon>
        <taxon>Lactobacillales</taxon>
        <taxon>Streptococcaceae</taxon>
        <taxon>Streptococcus</taxon>
    </lineage>
</organism>
<dbReference type="Proteomes" id="UP000004500">
    <property type="component" value="Unassembled WGS sequence"/>
</dbReference>
<dbReference type="GO" id="GO:0015450">
    <property type="term" value="F:protein-transporting ATPase activity"/>
    <property type="evidence" value="ECO:0007669"/>
    <property type="project" value="InterPro"/>
</dbReference>
<dbReference type="Pfam" id="PF17000">
    <property type="entry name" value="Asp5"/>
    <property type="match status" value="1"/>
</dbReference>
<reference evidence="10 11" key="1">
    <citation type="submission" date="2010-11" db="EMBL/GenBank/DDBJ databases">
        <authorList>
            <person name="Muzny D."/>
            <person name="Qin X."/>
            <person name="Deng J."/>
            <person name="Jiang H."/>
            <person name="Liu Y."/>
            <person name="Qu J."/>
            <person name="Song X.-Z."/>
            <person name="Zhang L."/>
            <person name="Thornton R."/>
            <person name="Coyle M."/>
            <person name="Francisco L."/>
            <person name="Jackson L."/>
            <person name="Javaid M."/>
            <person name="Korchina V."/>
            <person name="Kovar C."/>
            <person name="Mata R."/>
            <person name="Mathew T."/>
            <person name="Ngo R."/>
            <person name="Nguyen L."/>
            <person name="Nguyen N."/>
            <person name="Okwuonu G."/>
            <person name="Ongeri F."/>
            <person name="Pham C."/>
            <person name="Simmons D."/>
            <person name="Wilczek-Boney K."/>
            <person name="Hale W."/>
            <person name="Jakkamsetti A."/>
            <person name="Pham P."/>
            <person name="Ruth R."/>
            <person name="San Lucas F."/>
            <person name="Warren J."/>
            <person name="Zhang J."/>
            <person name="Zhao Z."/>
            <person name="Zhou C."/>
            <person name="Zhu D."/>
            <person name="Lee S."/>
            <person name="Bess C."/>
            <person name="Blankenburg K."/>
            <person name="Forbes L."/>
            <person name="Fu Q."/>
            <person name="Gubbala S."/>
            <person name="Hirani K."/>
            <person name="Jayaseelan J.C."/>
            <person name="Lara F."/>
            <person name="Munidasa M."/>
            <person name="Palculict T."/>
            <person name="Patil S."/>
            <person name="Pu L.-L."/>
            <person name="Saada N."/>
            <person name="Tang L."/>
            <person name="Weissenberger G."/>
            <person name="Zhu Y."/>
            <person name="Hemphill L."/>
            <person name="Shang Y."/>
            <person name="Youmans B."/>
            <person name="Ayvaz T."/>
            <person name="Ross M."/>
            <person name="Santibanez J."/>
            <person name="Aqrawi P."/>
            <person name="Gross S."/>
            <person name="Joshi V."/>
            <person name="Fowler G."/>
            <person name="Nazareth L."/>
            <person name="Reid J."/>
            <person name="Worley K."/>
            <person name="Petrosino J."/>
            <person name="Highlander S."/>
            <person name="Gibbs R."/>
        </authorList>
    </citation>
    <scope>NUCLEOTIDE SEQUENCE [LARGE SCALE GENOMIC DNA]</scope>
    <source>
        <strain evidence="10 11">ATCC 49296</strain>
    </source>
</reference>
<dbReference type="eggNOG" id="ENOG50304PB">
    <property type="taxonomic scope" value="Bacteria"/>
</dbReference>
<dbReference type="AlphaFoldDB" id="E6KL05"/>
<evidence type="ECO:0000256" key="7">
    <source>
        <dbReference type="ARBA" id="ARBA00023010"/>
    </source>
</evidence>
<dbReference type="InterPro" id="IPR031548">
    <property type="entry name" value="Asp5"/>
</dbReference>
<comment type="caution">
    <text evidence="10">The sequence shown here is derived from an EMBL/GenBank/DDBJ whole genome shotgun (WGS) entry which is preliminary data.</text>
</comment>
<evidence type="ECO:0000313" key="10">
    <source>
        <dbReference type="EMBL" id="EFU63255.1"/>
    </source>
</evidence>
<evidence type="ECO:0000256" key="1">
    <source>
        <dbReference type="ARBA" id="ARBA00004141"/>
    </source>
</evidence>
<feature type="transmembrane region" description="Helical" evidence="9">
    <location>
        <begin position="54"/>
        <end position="75"/>
    </location>
</feature>
<comment type="similarity">
    <text evidence="2">Belongs to the SecG family.</text>
</comment>
<dbReference type="GO" id="GO:0009306">
    <property type="term" value="P:protein secretion"/>
    <property type="evidence" value="ECO:0007669"/>
    <property type="project" value="InterPro"/>
</dbReference>
<evidence type="ECO:0000256" key="2">
    <source>
        <dbReference type="ARBA" id="ARBA00008445"/>
    </source>
</evidence>
<evidence type="ECO:0000256" key="9">
    <source>
        <dbReference type="SAM" id="Phobius"/>
    </source>
</evidence>
<proteinExistence type="inferred from homology"/>
<comment type="subcellular location">
    <subcellularLocation>
        <location evidence="1">Membrane</location>
        <topology evidence="1">Multi-pass membrane protein</topology>
    </subcellularLocation>
</comment>
<feature type="transmembrane region" description="Helical" evidence="9">
    <location>
        <begin position="6"/>
        <end position="24"/>
    </location>
</feature>
<evidence type="ECO:0000256" key="6">
    <source>
        <dbReference type="ARBA" id="ARBA00022989"/>
    </source>
</evidence>
<gene>
    <name evidence="10" type="ORF">HMPREF8578_0920</name>
</gene>
<accession>E6KL05</accession>
<keyword evidence="7" id="KW-0811">Translocation</keyword>
<dbReference type="EMBL" id="AEPO01000011">
    <property type="protein sequence ID" value="EFU63255.1"/>
    <property type="molecule type" value="Genomic_DNA"/>
</dbReference>
<keyword evidence="6 9" id="KW-1133">Transmembrane helix</keyword>
<evidence type="ECO:0000256" key="8">
    <source>
        <dbReference type="ARBA" id="ARBA00023136"/>
    </source>
</evidence>
<evidence type="ECO:0000313" key="11">
    <source>
        <dbReference type="Proteomes" id="UP000004500"/>
    </source>
</evidence>
<dbReference type="GO" id="GO:0016020">
    <property type="term" value="C:membrane"/>
    <property type="evidence" value="ECO:0007669"/>
    <property type="project" value="UniProtKB-SubCell"/>
</dbReference>
<dbReference type="HOGENOM" id="CLU_200594_0_0_9"/>
<sequence length="76" mass="8593">MKLMEVLMIVGIILAVALIVLVLIQPRQSQLFSMDATSNIGKPGYWQNNRLVKILTLLLSLALFVLLLVFMMVTYQ</sequence>
<keyword evidence="5" id="KW-0653">Protein transport</keyword>
<evidence type="ECO:0000256" key="5">
    <source>
        <dbReference type="ARBA" id="ARBA00022927"/>
    </source>
</evidence>
<name>E6KL05_STROR</name>
<protein>
    <recommendedName>
        <fullName evidence="12">Accessory secretory protein Asp5</fullName>
    </recommendedName>
</protein>
<keyword evidence="4 9" id="KW-0812">Transmembrane</keyword>
<dbReference type="PRINTS" id="PR01651">
    <property type="entry name" value="SECGEXPORT"/>
</dbReference>